<keyword evidence="8" id="KW-0548">Nucleotidyltransferase</keyword>
<dbReference type="GO" id="GO:0003684">
    <property type="term" value="F:damaged DNA binding"/>
    <property type="evidence" value="ECO:0007669"/>
    <property type="project" value="InterPro"/>
</dbReference>
<proteinExistence type="inferred from homology"/>
<evidence type="ECO:0000256" key="17">
    <source>
        <dbReference type="ARBA" id="ARBA00023204"/>
    </source>
</evidence>
<evidence type="ECO:0000256" key="11">
    <source>
        <dbReference type="ARBA" id="ARBA00022763"/>
    </source>
</evidence>
<comment type="cofactor">
    <cofactor evidence="1">
        <name>Mg(2+)</name>
        <dbReference type="ChEBI" id="CHEBI:18420"/>
    </cofactor>
</comment>
<dbReference type="Pfam" id="PF00817">
    <property type="entry name" value="IMS"/>
    <property type="match status" value="1"/>
</dbReference>
<keyword evidence="11" id="KW-0227">DNA damage</keyword>
<feature type="compositionally biased region" description="Polar residues" evidence="20">
    <location>
        <begin position="562"/>
        <end position="576"/>
    </location>
</feature>
<keyword evidence="6" id="KW-0515">Mutator protein</keyword>
<evidence type="ECO:0000256" key="16">
    <source>
        <dbReference type="ARBA" id="ARBA00023125"/>
    </source>
</evidence>
<keyword evidence="18" id="KW-0539">Nucleus</keyword>
<dbReference type="SUPFAM" id="SSF100879">
    <property type="entry name" value="Lesion bypass DNA polymerase (Y-family), little finger domain"/>
    <property type="match status" value="1"/>
</dbReference>
<evidence type="ECO:0000256" key="4">
    <source>
        <dbReference type="ARBA" id="ARBA00012417"/>
    </source>
</evidence>
<dbReference type="InterPro" id="IPR022880">
    <property type="entry name" value="DNApol_IV"/>
</dbReference>
<dbReference type="GO" id="GO:0008270">
    <property type="term" value="F:zinc ion binding"/>
    <property type="evidence" value="ECO:0007669"/>
    <property type="project" value="UniProtKB-KW"/>
</dbReference>
<dbReference type="AlphaFoldDB" id="A0AAV2HB06"/>
<dbReference type="PIRSF" id="PIRSF036603">
    <property type="entry name" value="DPol_eta"/>
    <property type="match status" value="1"/>
</dbReference>
<keyword evidence="14" id="KW-0460">Magnesium</keyword>
<dbReference type="GO" id="GO:0005634">
    <property type="term" value="C:nucleus"/>
    <property type="evidence" value="ECO:0007669"/>
    <property type="project" value="UniProtKB-SubCell"/>
</dbReference>
<dbReference type="SMART" id="SM00734">
    <property type="entry name" value="ZnF_Rad18"/>
    <property type="match status" value="1"/>
</dbReference>
<evidence type="ECO:0000256" key="19">
    <source>
        <dbReference type="ARBA" id="ARBA00049244"/>
    </source>
</evidence>
<evidence type="ECO:0000256" key="10">
    <source>
        <dbReference type="ARBA" id="ARBA00022723"/>
    </source>
</evidence>
<name>A0AAV2HB06_LYMST</name>
<dbReference type="SUPFAM" id="SSF56672">
    <property type="entry name" value="DNA/RNA polymerases"/>
    <property type="match status" value="1"/>
</dbReference>
<keyword evidence="23" id="KW-1185">Reference proteome</keyword>
<dbReference type="InterPro" id="IPR050116">
    <property type="entry name" value="DNA_polymerase-Y"/>
</dbReference>
<dbReference type="Gene3D" id="3.40.1170.60">
    <property type="match status" value="1"/>
</dbReference>
<dbReference type="FunFam" id="1.10.150.20:FF:000039">
    <property type="entry name" value="Polymerase (DNA directed) kappa"/>
    <property type="match status" value="1"/>
</dbReference>
<dbReference type="FunFam" id="1.10.150.810:FF:000003">
    <property type="entry name" value="DNA polymerase kappa subunit"/>
    <property type="match status" value="1"/>
</dbReference>
<gene>
    <name evidence="22" type="ORF">GSLYS_00005081001</name>
</gene>
<keyword evidence="10" id="KW-0479">Metal-binding</keyword>
<feature type="region of interest" description="Disordered" evidence="20">
    <location>
        <begin position="596"/>
        <end position="620"/>
    </location>
</feature>
<dbReference type="InterPro" id="IPR043128">
    <property type="entry name" value="Rev_trsase/Diguanyl_cyclase"/>
</dbReference>
<dbReference type="PANTHER" id="PTHR11076:SF33">
    <property type="entry name" value="DNA POLYMERASE KAPPA"/>
    <property type="match status" value="1"/>
</dbReference>
<dbReference type="FunFam" id="3.40.1170.60:FF:000002">
    <property type="entry name" value="Polymerase (DNA directed) kappa"/>
    <property type="match status" value="1"/>
</dbReference>
<dbReference type="Gene3D" id="3.30.1490.100">
    <property type="entry name" value="DNA polymerase, Y-family, little finger domain"/>
    <property type="match status" value="1"/>
</dbReference>
<dbReference type="EMBL" id="CAXITT010000078">
    <property type="protein sequence ID" value="CAL1530956.1"/>
    <property type="molecule type" value="Genomic_DNA"/>
</dbReference>
<comment type="subcellular location">
    <subcellularLocation>
        <location evidence="2">Nucleus</location>
    </subcellularLocation>
</comment>
<dbReference type="PROSITE" id="PS50173">
    <property type="entry name" value="UMUC"/>
    <property type="match status" value="1"/>
</dbReference>
<sequence>MEKQNLISRMELNDNKAGMEGLDKEKINQIIYESSKGKLFMCSKFFENEQKKEEQLNQRIKEQQALVDSISPAQLHHGLKEANRVIKELQDCLDLSRTIVHVDMDAFYAAVEMRDDPRLKNKPMAVGSMGMLSTSNYIARRFGVRAAMPGFIGLKLCPNLVLVKPNFDKYTAVSKEIRGIFAQYDPHFSPMSLDEAYLDFTEHLNHRILSKSFSRLFLIRKEQGNDYETNSSKSAECLCDLNALLKPHLIASEEFEVLCGNSDEDMLVYLSTLNENNIYPLPGCCSVCNRKFPSYTLKLYGVSIEDAVLEMRNRIEQLTRLTASAGIAPNTMLAKICSDKNKPNGQFHIHPDRQEIDDFIRDLPIRKISGIGKVTEKLLGALGVKTCNDLYKQRALLYHVFSQISFQYFMRIALGMGSIYVERDEDRKSMSTEQTFGEINEPNELYSKCEELCQILAKDLDNEHLVGKTVSIKIKTVSFAVKTRSHSLQHFTNDEKLIFNAAKQLLKTEIEATQPDILRLRLMGVRMSRLTSQNCVQSSIQSMFKKNLKSETSRNYTNAMNISTDATSSTNNNQFKTEPEQLDPIFYYNSSNSPNLYRESDEEDYSHVCDSPPSKRSPLKDKVVLKSSTGTKKKIPKDNNKQTKTVEKDTILRFVYKKESTNTLLENSGHNNLKYVDVFITNENEEVGSSRSTGSSKSAETTSTSVISSFPSTHNKSSRPSFTSEHFNDSPLTCVNHEMKLPKDPPAISSSIESMTDPSFGMVTCPVCGQQKLNWPLEQLNIHVDLCLSKNTVKDILHRDEQTLRRSKALKRDGKELPDLSLPCKKRIKTQMTVESYFK</sequence>
<comment type="catalytic activity">
    <reaction evidence="19">
        <text>DNA(n) + a 2'-deoxyribonucleoside 5'-triphosphate = DNA(n+1) + diphosphate</text>
        <dbReference type="Rhea" id="RHEA:22508"/>
        <dbReference type="Rhea" id="RHEA-COMP:17339"/>
        <dbReference type="Rhea" id="RHEA-COMP:17340"/>
        <dbReference type="ChEBI" id="CHEBI:33019"/>
        <dbReference type="ChEBI" id="CHEBI:61560"/>
        <dbReference type="ChEBI" id="CHEBI:173112"/>
        <dbReference type="EC" id="2.7.7.7"/>
    </reaction>
</comment>
<dbReference type="Gene3D" id="3.30.70.270">
    <property type="match status" value="1"/>
</dbReference>
<dbReference type="Pfam" id="PF11799">
    <property type="entry name" value="IMS_C"/>
    <property type="match status" value="1"/>
</dbReference>
<reference evidence="22 23" key="1">
    <citation type="submission" date="2024-04" db="EMBL/GenBank/DDBJ databases">
        <authorList>
            <consortium name="Genoscope - CEA"/>
            <person name="William W."/>
        </authorList>
    </citation>
    <scope>NUCLEOTIDE SEQUENCE [LARGE SCALE GENOMIC DNA]</scope>
</reference>
<dbReference type="HAMAP" id="MF_01113">
    <property type="entry name" value="DNApol_IV"/>
    <property type="match status" value="1"/>
</dbReference>
<keyword evidence="17" id="KW-0234">DNA repair</keyword>
<dbReference type="GO" id="GO:0006260">
    <property type="term" value="P:DNA replication"/>
    <property type="evidence" value="ECO:0007669"/>
    <property type="project" value="UniProtKB-KW"/>
</dbReference>
<dbReference type="InterPro" id="IPR017961">
    <property type="entry name" value="DNA_pol_Y-fam_little_finger"/>
</dbReference>
<dbReference type="GO" id="GO:0042276">
    <property type="term" value="P:error-prone translesion synthesis"/>
    <property type="evidence" value="ECO:0007669"/>
    <property type="project" value="TreeGrafter"/>
</dbReference>
<evidence type="ECO:0000313" key="22">
    <source>
        <dbReference type="EMBL" id="CAL1530956.1"/>
    </source>
</evidence>
<evidence type="ECO:0000256" key="12">
    <source>
        <dbReference type="ARBA" id="ARBA00022771"/>
    </source>
</evidence>
<evidence type="ECO:0000256" key="15">
    <source>
        <dbReference type="ARBA" id="ARBA00022932"/>
    </source>
</evidence>
<dbReference type="PANTHER" id="PTHR11076">
    <property type="entry name" value="DNA REPAIR POLYMERASE UMUC / TRANSFERASE FAMILY MEMBER"/>
    <property type="match status" value="1"/>
</dbReference>
<dbReference type="InterPro" id="IPR043502">
    <property type="entry name" value="DNA/RNA_pol_sf"/>
</dbReference>
<evidence type="ECO:0000256" key="5">
    <source>
        <dbReference type="ARBA" id="ARBA00016178"/>
    </source>
</evidence>
<dbReference type="CDD" id="cd03586">
    <property type="entry name" value="PolY_Pol_IV_kappa"/>
    <property type="match status" value="1"/>
</dbReference>
<dbReference type="InterPro" id="IPR006642">
    <property type="entry name" value="Rad18_UBZ4"/>
</dbReference>
<feature type="region of interest" description="Disordered" evidence="20">
    <location>
        <begin position="562"/>
        <end position="583"/>
    </location>
</feature>
<dbReference type="InterPro" id="IPR036775">
    <property type="entry name" value="DNA_pol_Y-fam_lit_finger_sf"/>
</dbReference>
<dbReference type="FunFam" id="3.30.1490.100:FF:000004">
    <property type="entry name" value="DNA polymerase IV"/>
    <property type="match status" value="1"/>
</dbReference>
<dbReference type="InterPro" id="IPR024728">
    <property type="entry name" value="PolY_HhH_motif"/>
</dbReference>
<dbReference type="EC" id="2.7.7.7" evidence="4"/>
<keyword evidence="15" id="KW-0239">DNA-directed DNA polymerase</keyword>
<protein>
    <recommendedName>
        <fullName evidence="5">DNA polymerase kappa</fullName>
        <ecNumber evidence="4">2.7.7.7</ecNumber>
    </recommendedName>
</protein>
<keyword evidence="12" id="KW-0863">Zinc-finger</keyword>
<dbReference type="FunFam" id="1.10.150.810:FF:000001">
    <property type="entry name" value="DNA polymerase kappa"/>
    <property type="match status" value="1"/>
</dbReference>
<feature type="compositionally biased region" description="Polar residues" evidence="20">
    <location>
        <begin position="699"/>
        <end position="724"/>
    </location>
</feature>
<dbReference type="InterPro" id="IPR001126">
    <property type="entry name" value="UmuC"/>
</dbReference>
<evidence type="ECO:0000256" key="14">
    <source>
        <dbReference type="ARBA" id="ARBA00022842"/>
    </source>
</evidence>
<comment type="similarity">
    <text evidence="3">Belongs to the DNA polymerase type-Y family.</text>
</comment>
<evidence type="ECO:0000256" key="1">
    <source>
        <dbReference type="ARBA" id="ARBA00001946"/>
    </source>
</evidence>
<evidence type="ECO:0000256" key="7">
    <source>
        <dbReference type="ARBA" id="ARBA00022679"/>
    </source>
</evidence>
<evidence type="ECO:0000256" key="2">
    <source>
        <dbReference type="ARBA" id="ARBA00004123"/>
    </source>
</evidence>
<evidence type="ECO:0000256" key="18">
    <source>
        <dbReference type="ARBA" id="ARBA00023242"/>
    </source>
</evidence>
<keyword evidence="16" id="KW-0238">DNA-binding</keyword>
<evidence type="ECO:0000256" key="3">
    <source>
        <dbReference type="ARBA" id="ARBA00010945"/>
    </source>
</evidence>
<dbReference type="Proteomes" id="UP001497497">
    <property type="component" value="Unassembled WGS sequence"/>
</dbReference>
<dbReference type="Gene3D" id="1.10.150.810">
    <property type="match status" value="2"/>
</dbReference>
<evidence type="ECO:0000259" key="21">
    <source>
        <dbReference type="PROSITE" id="PS50173"/>
    </source>
</evidence>
<feature type="region of interest" description="Disordered" evidence="20">
    <location>
        <begin position="686"/>
        <end position="724"/>
    </location>
</feature>
<organism evidence="22 23">
    <name type="scientific">Lymnaea stagnalis</name>
    <name type="common">Great pond snail</name>
    <name type="synonym">Helix stagnalis</name>
    <dbReference type="NCBI Taxonomy" id="6523"/>
    <lineage>
        <taxon>Eukaryota</taxon>
        <taxon>Metazoa</taxon>
        <taxon>Spiralia</taxon>
        <taxon>Lophotrochozoa</taxon>
        <taxon>Mollusca</taxon>
        <taxon>Gastropoda</taxon>
        <taxon>Heterobranchia</taxon>
        <taxon>Euthyneura</taxon>
        <taxon>Panpulmonata</taxon>
        <taxon>Hygrophila</taxon>
        <taxon>Lymnaeoidea</taxon>
        <taxon>Lymnaeidae</taxon>
        <taxon>Lymnaea</taxon>
    </lineage>
</organism>
<dbReference type="Gene3D" id="3.30.160.60">
    <property type="entry name" value="Classic Zinc Finger"/>
    <property type="match status" value="1"/>
</dbReference>
<evidence type="ECO:0000256" key="6">
    <source>
        <dbReference type="ARBA" id="ARBA00022457"/>
    </source>
</evidence>
<dbReference type="GO" id="GO:0003887">
    <property type="term" value="F:DNA-directed DNA polymerase activity"/>
    <property type="evidence" value="ECO:0007669"/>
    <property type="project" value="UniProtKB-KW"/>
</dbReference>
<feature type="domain" description="UmuC" evidence="21">
    <location>
        <begin position="99"/>
        <end position="372"/>
    </location>
</feature>
<evidence type="ECO:0000256" key="13">
    <source>
        <dbReference type="ARBA" id="ARBA00022833"/>
    </source>
</evidence>
<comment type="caution">
    <text evidence="22">The sequence shown here is derived from an EMBL/GenBank/DDBJ whole genome shotgun (WGS) entry which is preliminary data.</text>
</comment>
<dbReference type="GO" id="GO:0006281">
    <property type="term" value="P:DNA repair"/>
    <property type="evidence" value="ECO:0007669"/>
    <property type="project" value="UniProtKB-KW"/>
</dbReference>
<keyword evidence="13" id="KW-0862">Zinc</keyword>
<evidence type="ECO:0000256" key="9">
    <source>
        <dbReference type="ARBA" id="ARBA00022705"/>
    </source>
</evidence>
<keyword evidence="9" id="KW-0235">DNA replication</keyword>
<accession>A0AAV2HB06</accession>
<evidence type="ECO:0000256" key="8">
    <source>
        <dbReference type="ARBA" id="ARBA00022695"/>
    </source>
</evidence>
<dbReference type="Pfam" id="PF11798">
    <property type="entry name" value="IMS_HHH"/>
    <property type="match status" value="1"/>
</dbReference>
<evidence type="ECO:0000256" key="20">
    <source>
        <dbReference type="SAM" id="MobiDB-lite"/>
    </source>
</evidence>
<evidence type="ECO:0000313" key="23">
    <source>
        <dbReference type="Proteomes" id="UP001497497"/>
    </source>
</evidence>
<feature type="compositionally biased region" description="Low complexity" evidence="20">
    <location>
        <begin position="689"/>
        <end position="698"/>
    </location>
</feature>
<keyword evidence="7" id="KW-0808">Transferase</keyword>